<gene>
    <name evidence="2" type="ORF">ACFFK0_29545</name>
</gene>
<dbReference type="SUPFAM" id="SSF50475">
    <property type="entry name" value="FMN-binding split barrel"/>
    <property type="match status" value="2"/>
</dbReference>
<comment type="caution">
    <text evidence="2">The sequence shown here is derived from an EMBL/GenBank/DDBJ whole genome shotgun (WGS) entry which is preliminary data.</text>
</comment>
<proteinExistence type="predicted"/>
<dbReference type="Gene3D" id="2.30.110.10">
    <property type="entry name" value="Electron Transport, Fmn-binding Protein, Chain A"/>
    <property type="match status" value="2"/>
</dbReference>
<organism evidence="2 3">
    <name type="scientific">Paenibacillus chartarius</name>
    <dbReference type="NCBI Taxonomy" id="747481"/>
    <lineage>
        <taxon>Bacteria</taxon>
        <taxon>Bacillati</taxon>
        <taxon>Bacillota</taxon>
        <taxon>Bacilli</taxon>
        <taxon>Bacillales</taxon>
        <taxon>Paenibacillaceae</taxon>
        <taxon>Paenibacillus</taxon>
    </lineage>
</organism>
<dbReference type="PANTHER" id="PTHR42815:SF2">
    <property type="entry name" value="FAD-BINDING, PUTATIVE (AFU_ORTHOLOGUE AFUA_6G07600)-RELATED"/>
    <property type="match status" value="1"/>
</dbReference>
<evidence type="ECO:0000313" key="3">
    <source>
        <dbReference type="Proteomes" id="UP001589776"/>
    </source>
</evidence>
<reference evidence="2 3" key="1">
    <citation type="submission" date="2024-09" db="EMBL/GenBank/DDBJ databases">
        <authorList>
            <person name="Sun Q."/>
            <person name="Mori K."/>
        </authorList>
    </citation>
    <scope>NUCLEOTIDE SEQUENCE [LARGE SCALE GENOMIC DNA]</scope>
    <source>
        <strain evidence="2 3">CCM 7759</strain>
    </source>
</reference>
<accession>A0ABV6DV76</accession>
<dbReference type="Pfam" id="PF01243">
    <property type="entry name" value="PNPOx_N"/>
    <property type="match status" value="2"/>
</dbReference>
<evidence type="ECO:0000259" key="1">
    <source>
        <dbReference type="Pfam" id="PF01243"/>
    </source>
</evidence>
<dbReference type="Proteomes" id="UP001589776">
    <property type="component" value="Unassembled WGS sequence"/>
</dbReference>
<dbReference type="PANTHER" id="PTHR42815">
    <property type="entry name" value="FAD-BINDING, PUTATIVE (AFU_ORTHOLOGUE AFUA_6G07600)-RELATED"/>
    <property type="match status" value="1"/>
</dbReference>
<feature type="domain" description="Pyridoxamine 5'-phosphate oxidase N-terminal" evidence="1">
    <location>
        <begin position="37"/>
        <end position="119"/>
    </location>
</feature>
<protein>
    <submittedName>
        <fullName evidence="2">Pyridoxamine 5'-phosphate oxidase family protein</fullName>
    </submittedName>
</protein>
<dbReference type="RefSeq" id="WP_377474836.1">
    <property type="nucleotide sequence ID" value="NZ_JBHLWN010000122.1"/>
</dbReference>
<dbReference type="InterPro" id="IPR011576">
    <property type="entry name" value="Pyridox_Oxase_N"/>
</dbReference>
<keyword evidence="3" id="KW-1185">Reference proteome</keyword>
<name>A0ABV6DV76_9BACL</name>
<feature type="domain" description="Pyridoxamine 5'-phosphate oxidase N-terminal" evidence="1">
    <location>
        <begin position="166"/>
        <end position="271"/>
    </location>
</feature>
<dbReference type="EMBL" id="JBHLWN010000122">
    <property type="protein sequence ID" value="MFC0216546.1"/>
    <property type="molecule type" value="Genomic_DNA"/>
</dbReference>
<evidence type="ECO:0000313" key="2">
    <source>
        <dbReference type="EMBL" id="MFC0216546.1"/>
    </source>
</evidence>
<sequence length="305" mass="33842">MTDVYHSGELSVQRLAGAEIAAQQNSRIVRTSIPKGAVAFLKGQALMIVASVDEKGRVWSSFLTGDPGFIDVEDEVTITIHSDPVKNDPLLRNLASSPEIGLLAIDFSKRMRMRINGTGYFEGGRRLVVKTEQVYGNCPQYIHKRTMSPNGVFQRLLKSEQRGPGLTPEQQVWIRNSDTFFIGSSSSEGKADVSHRGGPPGFIKVIDERTLLFPDYYGNSMFNTLGNIYSNPSSGLLFIDFNNGHSLQLTGKSEIIWDVNTLTEFPAAERIVRFEINEVLFTENGTQLGWSFVEFSSTIPTLVIL</sequence>
<dbReference type="InterPro" id="IPR012349">
    <property type="entry name" value="Split_barrel_FMN-bd"/>
</dbReference>